<dbReference type="AlphaFoldDB" id="A0A8X6SYV3"/>
<keyword evidence="3" id="KW-1185">Reference proteome</keyword>
<gene>
    <name evidence="2" type="ORF">NPIL_192761</name>
</gene>
<comment type="caution">
    <text evidence="2">The sequence shown here is derived from an EMBL/GenBank/DDBJ whole genome shotgun (WGS) entry which is preliminary data.</text>
</comment>
<accession>A0A8X6SYV3</accession>
<evidence type="ECO:0000313" key="3">
    <source>
        <dbReference type="Proteomes" id="UP000887013"/>
    </source>
</evidence>
<feature type="region of interest" description="Disordered" evidence="1">
    <location>
        <begin position="30"/>
        <end position="66"/>
    </location>
</feature>
<dbReference type="EMBL" id="BMAW01000626">
    <property type="protein sequence ID" value="GFS70064.1"/>
    <property type="molecule type" value="Genomic_DNA"/>
</dbReference>
<evidence type="ECO:0000313" key="2">
    <source>
        <dbReference type="EMBL" id="GFS70064.1"/>
    </source>
</evidence>
<reference evidence="2" key="1">
    <citation type="submission" date="2020-08" db="EMBL/GenBank/DDBJ databases">
        <title>Multicomponent nature underlies the extraordinary mechanical properties of spider dragline silk.</title>
        <authorList>
            <person name="Kono N."/>
            <person name="Nakamura H."/>
            <person name="Mori M."/>
            <person name="Yoshida Y."/>
            <person name="Ohtoshi R."/>
            <person name="Malay A.D."/>
            <person name="Moran D.A.P."/>
            <person name="Tomita M."/>
            <person name="Numata K."/>
            <person name="Arakawa K."/>
        </authorList>
    </citation>
    <scope>NUCLEOTIDE SEQUENCE</scope>
</reference>
<evidence type="ECO:0000256" key="1">
    <source>
        <dbReference type="SAM" id="MobiDB-lite"/>
    </source>
</evidence>
<organism evidence="2 3">
    <name type="scientific">Nephila pilipes</name>
    <name type="common">Giant wood spider</name>
    <name type="synonym">Nephila maculata</name>
    <dbReference type="NCBI Taxonomy" id="299642"/>
    <lineage>
        <taxon>Eukaryota</taxon>
        <taxon>Metazoa</taxon>
        <taxon>Ecdysozoa</taxon>
        <taxon>Arthropoda</taxon>
        <taxon>Chelicerata</taxon>
        <taxon>Arachnida</taxon>
        <taxon>Araneae</taxon>
        <taxon>Araneomorphae</taxon>
        <taxon>Entelegynae</taxon>
        <taxon>Araneoidea</taxon>
        <taxon>Nephilidae</taxon>
        <taxon>Nephila</taxon>
    </lineage>
</organism>
<sequence length="147" mass="15637">MTHIIQYRHLVESRSDKADKLNRHPFTLITSSTTSHGLKTKTKTVAGEKHSTSPPAQPAPPANNQPHLRLLVNSTSACAACKQPAARHRLRVQNNLSHCLCSRACAPATLSSTPPACLLGLAAPAQDNSIEPPPASLSACARPVLRS</sequence>
<protein>
    <submittedName>
        <fullName evidence="2">Uncharacterized protein</fullName>
    </submittedName>
</protein>
<name>A0A8X6SYV3_NEPPI</name>
<dbReference type="Proteomes" id="UP000887013">
    <property type="component" value="Unassembled WGS sequence"/>
</dbReference>
<proteinExistence type="predicted"/>